<gene>
    <name evidence="2" type="ORF">NDU88_004434</name>
</gene>
<dbReference type="AlphaFoldDB" id="A0AAV7TU47"/>
<evidence type="ECO:0000256" key="1">
    <source>
        <dbReference type="SAM" id="MobiDB-lite"/>
    </source>
</evidence>
<accession>A0AAV7TU47</accession>
<proteinExistence type="predicted"/>
<reference evidence="2" key="1">
    <citation type="journal article" date="2022" name="bioRxiv">
        <title>Sequencing and chromosome-scale assembly of the giantPleurodeles waltlgenome.</title>
        <authorList>
            <person name="Brown T."/>
            <person name="Elewa A."/>
            <person name="Iarovenko S."/>
            <person name="Subramanian E."/>
            <person name="Araus A.J."/>
            <person name="Petzold A."/>
            <person name="Susuki M."/>
            <person name="Suzuki K.-i.T."/>
            <person name="Hayashi T."/>
            <person name="Toyoda A."/>
            <person name="Oliveira C."/>
            <person name="Osipova E."/>
            <person name="Leigh N.D."/>
            <person name="Simon A."/>
            <person name="Yun M.H."/>
        </authorList>
    </citation>
    <scope>NUCLEOTIDE SEQUENCE</scope>
    <source>
        <strain evidence="2">20211129_DDA</strain>
        <tissue evidence="2">Liver</tissue>
    </source>
</reference>
<name>A0AAV7TU47_PLEWA</name>
<comment type="caution">
    <text evidence="2">The sequence shown here is derived from an EMBL/GenBank/DDBJ whole genome shotgun (WGS) entry which is preliminary data.</text>
</comment>
<feature type="compositionally biased region" description="Basic and acidic residues" evidence="1">
    <location>
        <begin position="86"/>
        <end position="101"/>
    </location>
</feature>
<sequence>MTPPPSSTAVSPDTSHSAPYQRDQTPRRRLRQPERQGPIEATCLAGAGGQRCEAQEFAQVDPAAQEAAGRDWLPAISEAAKTPPRLGKDSRGGERPRRQQGCDEEVPSEVSAESFPSQA</sequence>
<protein>
    <submittedName>
        <fullName evidence="2">Uncharacterized protein</fullName>
    </submittedName>
</protein>
<feature type="compositionally biased region" description="Polar residues" evidence="1">
    <location>
        <begin position="7"/>
        <end position="18"/>
    </location>
</feature>
<keyword evidence="3" id="KW-1185">Reference proteome</keyword>
<dbReference type="Proteomes" id="UP001066276">
    <property type="component" value="Chromosome 3_2"/>
</dbReference>
<feature type="region of interest" description="Disordered" evidence="1">
    <location>
        <begin position="63"/>
        <end position="119"/>
    </location>
</feature>
<dbReference type="EMBL" id="JANPWB010000006">
    <property type="protein sequence ID" value="KAJ1179198.1"/>
    <property type="molecule type" value="Genomic_DNA"/>
</dbReference>
<feature type="region of interest" description="Disordered" evidence="1">
    <location>
        <begin position="1"/>
        <end position="38"/>
    </location>
</feature>
<organism evidence="2 3">
    <name type="scientific">Pleurodeles waltl</name>
    <name type="common">Iberian ribbed newt</name>
    <dbReference type="NCBI Taxonomy" id="8319"/>
    <lineage>
        <taxon>Eukaryota</taxon>
        <taxon>Metazoa</taxon>
        <taxon>Chordata</taxon>
        <taxon>Craniata</taxon>
        <taxon>Vertebrata</taxon>
        <taxon>Euteleostomi</taxon>
        <taxon>Amphibia</taxon>
        <taxon>Batrachia</taxon>
        <taxon>Caudata</taxon>
        <taxon>Salamandroidea</taxon>
        <taxon>Salamandridae</taxon>
        <taxon>Pleurodelinae</taxon>
        <taxon>Pleurodeles</taxon>
    </lineage>
</organism>
<evidence type="ECO:0000313" key="3">
    <source>
        <dbReference type="Proteomes" id="UP001066276"/>
    </source>
</evidence>
<evidence type="ECO:0000313" key="2">
    <source>
        <dbReference type="EMBL" id="KAJ1179198.1"/>
    </source>
</evidence>